<dbReference type="Proteomes" id="UP001221208">
    <property type="component" value="Unassembled WGS sequence"/>
</dbReference>
<gene>
    <name evidence="1" type="ORF">OIK44_01395</name>
</gene>
<keyword evidence="2" id="KW-1185">Reference proteome</keyword>
<evidence type="ECO:0000313" key="1">
    <source>
        <dbReference type="EMBL" id="MDC8756240.1"/>
    </source>
</evidence>
<dbReference type="EMBL" id="JAQQXR010000001">
    <property type="protein sequence ID" value="MDC8756240.1"/>
    <property type="molecule type" value="Genomic_DNA"/>
</dbReference>
<proteinExistence type="predicted"/>
<dbReference type="Pfam" id="PF06892">
    <property type="entry name" value="Phage_CP76"/>
    <property type="match status" value="1"/>
</dbReference>
<protein>
    <submittedName>
        <fullName evidence="1">Phage regulatory CII family protein</fullName>
    </submittedName>
</protein>
<name>A0ABT5JV01_9BURK</name>
<comment type="caution">
    <text evidence="1">The sequence shown here is derived from an EMBL/GenBank/DDBJ whole genome shotgun (WGS) entry which is preliminary data.</text>
</comment>
<reference evidence="1 2" key="1">
    <citation type="submission" date="2022-10" db="EMBL/GenBank/DDBJ databases">
        <title>Janthinobacterium sp. hw3 Genome sequencing.</title>
        <authorList>
            <person name="Park S."/>
        </authorList>
    </citation>
    <scope>NUCLEOTIDE SEQUENCE [LARGE SCALE GENOMIC DNA]</scope>
    <source>
        <strain evidence="2">hw3</strain>
    </source>
</reference>
<accession>A0ABT5JV01</accession>
<dbReference type="InterPro" id="IPR009679">
    <property type="entry name" value="Phage_186_CII-like"/>
</dbReference>
<evidence type="ECO:0000313" key="2">
    <source>
        <dbReference type="Proteomes" id="UP001221208"/>
    </source>
</evidence>
<dbReference type="RefSeq" id="WP_273668867.1">
    <property type="nucleotide sequence ID" value="NZ_JAQQXR010000001.1"/>
</dbReference>
<sequence>MNIADAFHKTVHAALGGCEALAVRLGMSAQVLRNKANPNNASNKALLEDADRVMGITGDFQVLHALAANHGFVCIKVEADVSASDMAVLEVVTRVWSANGDVGAEVHRALADGRVEKREVVKVEVAIYQAQRALLELRGRLYGMAEK</sequence>
<organism evidence="1 2">
    <name type="scientific">Janthinobacterium fluminis</name>
    <dbReference type="NCBI Taxonomy" id="2987524"/>
    <lineage>
        <taxon>Bacteria</taxon>
        <taxon>Pseudomonadati</taxon>
        <taxon>Pseudomonadota</taxon>
        <taxon>Betaproteobacteria</taxon>
        <taxon>Burkholderiales</taxon>
        <taxon>Oxalobacteraceae</taxon>
        <taxon>Janthinobacterium</taxon>
    </lineage>
</organism>